<organism evidence="1">
    <name type="scientific">mine drainage metagenome</name>
    <dbReference type="NCBI Taxonomy" id="410659"/>
    <lineage>
        <taxon>unclassified sequences</taxon>
        <taxon>metagenomes</taxon>
        <taxon>ecological metagenomes</taxon>
    </lineage>
</organism>
<name>A0A1J5Q2Y7_9ZZZZ</name>
<proteinExistence type="predicted"/>
<dbReference type="AlphaFoldDB" id="A0A1J5Q2Y7"/>
<accession>A0A1J5Q2Y7</accession>
<evidence type="ECO:0000313" key="1">
    <source>
        <dbReference type="EMBL" id="OIQ74359.1"/>
    </source>
</evidence>
<comment type="caution">
    <text evidence="1">The sequence shown here is derived from an EMBL/GenBank/DDBJ whole genome shotgun (WGS) entry which is preliminary data.</text>
</comment>
<sequence>MDVARLKAFVAIPGVCRLAFAPECPVALRDAVEVALDRIDEAACTGLHQKACAHLDSICLHQATIPQPLDNLAVARGFADCALGCGRPGLGTHSLHISIERGGTACAGCRGVFLLIGIGVVLVVRIGRLRLLQAVYHAGQLIQKSSVAVELQVESVLDPGVGAFLQAADECLYFGNLHRQRAKHRRQCAIGRPRQNVLQASAEIQDFGRFGFVELGCGIMQLLHIGLALPCVEIVKPLDGALKCCLAQAGQSVFQDKGAAARSRSEDAECVAGQLTSIVLPRSDAQIRGGNTFARKCLLEVLLEQFRGREHQPAVCVRNALG</sequence>
<reference evidence="1" key="1">
    <citation type="submission" date="2016-10" db="EMBL/GenBank/DDBJ databases">
        <title>Sequence of Gallionella enrichment culture.</title>
        <authorList>
            <person name="Poehlein A."/>
            <person name="Muehling M."/>
            <person name="Daniel R."/>
        </authorList>
    </citation>
    <scope>NUCLEOTIDE SEQUENCE</scope>
</reference>
<dbReference type="EMBL" id="MLJW01002535">
    <property type="protein sequence ID" value="OIQ74359.1"/>
    <property type="molecule type" value="Genomic_DNA"/>
</dbReference>
<protein>
    <submittedName>
        <fullName evidence="1">Uncharacterized protein</fullName>
    </submittedName>
</protein>
<gene>
    <name evidence="1" type="ORF">GALL_439900</name>
</gene>